<comment type="caution">
    <text evidence="2">The sequence shown here is derived from an EMBL/GenBank/DDBJ whole genome shotgun (WGS) entry which is preliminary data.</text>
</comment>
<dbReference type="EMBL" id="BMNG01000015">
    <property type="protein sequence ID" value="GGO53652.1"/>
    <property type="molecule type" value="Genomic_DNA"/>
</dbReference>
<keyword evidence="3" id="KW-1185">Reference proteome</keyword>
<evidence type="ECO:0000256" key="1">
    <source>
        <dbReference type="SAM" id="MobiDB-lite"/>
    </source>
</evidence>
<proteinExistence type="predicted"/>
<evidence type="ECO:0000313" key="2">
    <source>
        <dbReference type="EMBL" id="GGO53652.1"/>
    </source>
</evidence>
<feature type="region of interest" description="Disordered" evidence="1">
    <location>
        <begin position="33"/>
        <end position="53"/>
    </location>
</feature>
<name>A0ABQ2MKZ4_9ACTN</name>
<organism evidence="2 3">
    <name type="scientific">Streptomyces lasiicapitis</name>
    <dbReference type="NCBI Taxonomy" id="1923961"/>
    <lineage>
        <taxon>Bacteria</taxon>
        <taxon>Bacillati</taxon>
        <taxon>Actinomycetota</taxon>
        <taxon>Actinomycetes</taxon>
        <taxon>Kitasatosporales</taxon>
        <taxon>Streptomycetaceae</taxon>
        <taxon>Streptomyces</taxon>
    </lineage>
</organism>
<sequence>MPGVRWSADAVGEVDGGVLFVGVPLQALAPAAAHAGGNRGGPGGPDGELSGVRGELDGWDGTSRLGTVLLSLLPQTGLIRRRTRPGGV</sequence>
<protein>
    <submittedName>
        <fullName evidence="2">Uncharacterized protein</fullName>
    </submittedName>
</protein>
<reference evidence="3" key="1">
    <citation type="journal article" date="2019" name="Int. J. Syst. Evol. Microbiol.">
        <title>The Global Catalogue of Microorganisms (GCM) 10K type strain sequencing project: providing services to taxonomists for standard genome sequencing and annotation.</title>
        <authorList>
            <consortium name="The Broad Institute Genomics Platform"/>
            <consortium name="The Broad Institute Genome Sequencing Center for Infectious Disease"/>
            <person name="Wu L."/>
            <person name="Ma J."/>
        </authorList>
    </citation>
    <scope>NUCLEOTIDE SEQUENCE [LARGE SCALE GENOMIC DNA]</scope>
    <source>
        <strain evidence="3">CGMCC 4.7349</strain>
    </source>
</reference>
<gene>
    <name evidence="2" type="ORF">GCM10012286_61550</name>
</gene>
<accession>A0ABQ2MKZ4</accession>
<dbReference type="Proteomes" id="UP000656881">
    <property type="component" value="Unassembled WGS sequence"/>
</dbReference>
<feature type="compositionally biased region" description="Gly residues" evidence="1">
    <location>
        <begin position="37"/>
        <end position="46"/>
    </location>
</feature>
<evidence type="ECO:0000313" key="3">
    <source>
        <dbReference type="Proteomes" id="UP000656881"/>
    </source>
</evidence>